<reference evidence="2" key="1">
    <citation type="submission" date="2014-09" db="EMBL/GenBank/DDBJ databases">
        <authorList>
            <person name="Magalhaes I.L.F."/>
            <person name="Oliveira U."/>
            <person name="Santos F.R."/>
            <person name="Vidigal T.H.D.A."/>
            <person name="Brescovit A.D."/>
            <person name="Santos A.J."/>
        </authorList>
    </citation>
    <scope>NUCLEOTIDE SEQUENCE</scope>
    <source>
        <tissue evidence="2">Shoot tissue taken approximately 20 cm above the soil surface</tissue>
    </source>
</reference>
<sequence length="50" mass="5571">MRGTSPMSLPMSHRCKGSRRERSSSRRRLQCWLGGAGAGLGGQRRAWQRG</sequence>
<evidence type="ECO:0000256" key="1">
    <source>
        <dbReference type="SAM" id="MobiDB-lite"/>
    </source>
</evidence>
<name>A0A0A9BWR0_ARUDO</name>
<accession>A0A0A9BWR0</accession>
<reference evidence="2" key="2">
    <citation type="journal article" date="2015" name="Data Brief">
        <title>Shoot transcriptome of the giant reed, Arundo donax.</title>
        <authorList>
            <person name="Barrero R.A."/>
            <person name="Guerrero F.D."/>
            <person name="Moolhuijzen P."/>
            <person name="Goolsby J.A."/>
            <person name="Tidwell J."/>
            <person name="Bellgard S.E."/>
            <person name="Bellgard M.I."/>
        </authorList>
    </citation>
    <scope>NUCLEOTIDE SEQUENCE</scope>
    <source>
        <tissue evidence="2">Shoot tissue taken approximately 20 cm above the soil surface</tissue>
    </source>
</reference>
<evidence type="ECO:0000313" key="2">
    <source>
        <dbReference type="EMBL" id="JAD63692.1"/>
    </source>
</evidence>
<proteinExistence type="predicted"/>
<organism evidence="2">
    <name type="scientific">Arundo donax</name>
    <name type="common">Giant reed</name>
    <name type="synonym">Donax arundinaceus</name>
    <dbReference type="NCBI Taxonomy" id="35708"/>
    <lineage>
        <taxon>Eukaryota</taxon>
        <taxon>Viridiplantae</taxon>
        <taxon>Streptophyta</taxon>
        <taxon>Embryophyta</taxon>
        <taxon>Tracheophyta</taxon>
        <taxon>Spermatophyta</taxon>
        <taxon>Magnoliopsida</taxon>
        <taxon>Liliopsida</taxon>
        <taxon>Poales</taxon>
        <taxon>Poaceae</taxon>
        <taxon>PACMAD clade</taxon>
        <taxon>Arundinoideae</taxon>
        <taxon>Arundineae</taxon>
        <taxon>Arundo</taxon>
    </lineage>
</organism>
<dbReference type="EMBL" id="GBRH01234203">
    <property type="protein sequence ID" value="JAD63692.1"/>
    <property type="molecule type" value="Transcribed_RNA"/>
</dbReference>
<protein>
    <submittedName>
        <fullName evidence="2">Uncharacterized protein</fullName>
    </submittedName>
</protein>
<feature type="region of interest" description="Disordered" evidence="1">
    <location>
        <begin position="1"/>
        <end position="28"/>
    </location>
</feature>
<dbReference type="AlphaFoldDB" id="A0A0A9BWR0"/>